<dbReference type="InterPro" id="IPR051686">
    <property type="entry name" value="Lipoprotein_DolP"/>
</dbReference>
<dbReference type="Gene3D" id="3.30.1340.30">
    <property type="match status" value="2"/>
</dbReference>
<dbReference type="Pfam" id="PF04972">
    <property type="entry name" value="BON"/>
    <property type="match status" value="2"/>
</dbReference>
<dbReference type="PROSITE" id="PS50914">
    <property type="entry name" value="BON"/>
    <property type="match status" value="2"/>
</dbReference>
<dbReference type="SMART" id="SM00749">
    <property type="entry name" value="BON"/>
    <property type="match status" value="2"/>
</dbReference>
<dbReference type="EMBL" id="JAPDOD010000003">
    <property type="protein sequence ID" value="MDA0159880.1"/>
    <property type="molecule type" value="Genomic_DNA"/>
</dbReference>
<dbReference type="PANTHER" id="PTHR34606:SF15">
    <property type="entry name" value="BON DOMAIN-CONTAINING PROTEIN"/>
    <property type="match status" value="1"/>
</dbReference>
<dbReference type="Proteomes" id="UP001149140">
    <property type="component" value="Unassembled WGS sequence"/>
</dbReference>
<evidence type="ECO:0000313" key="3">
    <source>
        <dbReference type="Proteomes" id="UP001149140"/>
    </source>
</evidence>
<dbReference type="PANTHER" id="PTHR34606">
    <property type="entry name" value="BON DOMAIN-CONTAINING PROTEIN"/>
    <property type="match status" value="1"/>
</dbReference>
<protein>
    <submittedName>
        <fullName evidence="2">BON domain-containing protein</fullName>
    </submittedName>
</protein>
<dbReference type="InterPro" id="IPR014004">
    <property type="entry name" value="Transpt-assoc_nodulatn_dom_bac"/>
</dbReference>
<sequence>MSDTEVQRAIMQALADNPHVHADEIAAQVNAGDVVLHGTVGSPLQRDEAATTAEAVPGVRHVDDQLRVRFMDSDRRADAATQAAVVDALTADPDLHTAFLDVATRGGTVTLRGVVENAELRGKAAAIAFSVPGVDEVHNRLESAR</sequence>
<dbReference type="RefSeq" id="WP_270038644.1">
    <property type="nucleotide sequence ID" value="NZ_JAPDOD010000003.1"/>
</dbReference>
<dbReference type="InterPro" id="IPR007055">
    <property type="entry name" value="BON_dom"/>
</dbReference>
<evidence type="ECO:0000313" key="2">
    <source>
        <dbReference type="EMBL" id="MDA0159880.1"/>
    </source>
</evidence>
<gene>
    <name evidence="2" type="ORF">OM076_06375</name>
</gene>
<dbReference type="AlphaFoldDB" id="A0A9X3MPG1"/>
<feature type="domain" description="BON" evidence="1">
    <location>
        <begin position="2"/>
        <end position="70"/>
    </location>
</feature>
<evidence type="ECO:0000259" key="1">
    <source>
        <dbReference type="PROSITE" id="PS50914"/>
    </source>
</evidence>
<name>A0A9X3MPG1_9ACTN</name>
<proteinExistence type="predicted"/>
<keyword evidence="3" id="KW-1185">Reference proteome</keyword>
<comment type="caution">
    <text evidence="2">The sequence shown here is derived from an EMBL/GenBank/DDBJ whole genome shotgun (WGS) entry which is preliminary data.</text>
</comment>
<feature type="domain" description="BON" evidence="1">
    <location>
        <begin position="77"/>
        <end position="145"/>
    </location>
</feature>
<organism evidence="2 3">
    <name type="scientific">Solirubrobacter ginsenosidimutans</name>
    <dbReference type="NCBI Taxonomy" id="490573"/>
    <lineage>
        <taxon>Bacteria</taxon>
        <taxon>Bacillati</taxon>
        <taxon>Actinomycetota</taxon>
        <taxon>Thermoleophilia</taxon>
        <taxon>Solirubrobacterales</taxon>
        <taxon>Solirubrobacteraceae</taxon>
        <taxon>Solirubrobacter</taxon>
    </lineage>
</organism>
<accession>A0A9X3MPG1</accession>
<reference evidence="2" key="1">
    <citation type="submission" date="2022-10" db="EMBL/GenBank/DDBJ databases">
        <title>The WGS of Solirubrobacter ginsenosidimutans DSM 21036.</title>
        <authorList>
            <person name="Jiang Z."/>
        </authorList>
    </citation>
    <scope>NUCLEOTIDE SEQUENCE</scope>
    <source>
        <strain evidence="2">DSM 21036</strain>
    </source>
</reference>